<comment type="caution">
    <text evidence="5">The sequence shown here is derived from an EMBL/GenBank/DDBJ whole genome shotgun (WGS) entry which is preliminary data.</text>
</comment>
<keyword evidence="3" id="KW-0732">Signal</keyword>
<name>A0ABD3SHL0_9STRA</name>
<gene>
    <name evidence="5" type="ORF">ACHAXA_007918</name>
</gene>
<dbReference type="PANTHER" id="PTHR24276:SF91">
    <property type="entry name" value="AT26814P-RELATED"/>
    <property type="match status" value="1"/>
</dbReference>
<keyword evidence="6" id="KW-1185">Reference proteome</keyword>
<dbReference type="Proteomes" id="UP001530377">
    <property type="component" value="Unassembled WGS sequence"/>
</dbReference>
<evidence type="ECO:0000256" key="3">
    <source>
        <dbReference type="SAM" id="SignalP"/>
    </source>
</evidence>
<organism evidence="5 6">
    <name type="scientific">Cyclostephanos tholiformis</name>
    <dbReference type="NCBI Taxonomy" id="382380"/>
    <lineage>
        <taxon>Eukaryota</taxon>
        <taxon>Sar</taxon>
        <taxon>Stramenopiles</taxon>
        <taxon>Ochrophyta</taxon>
        <taxon>Bacillariophyta</taxon>
        <taxon>Coscinodiscophyceae</taxon>
        <taxon>Thalassiosirophycidae</taxon>
        <taxon>Stephanodiscales</taxon>
        <taxon>Stephanodiscaceae</taxon>
        <taxon>Cyclostephanos</taxon>
    </lineage>
</organism>
<proteinExistence type="predicted"/>
<dbReference type="PANTHER" id="PTHR24276">
    <property type="entry name" value="POLYSERASE-RELATED"/>
    <property type="match status" value="1"/>
</dbReference>
<dbReference type="AlphaFoldDB" id="A0ABD3SHL0"/>
<accession>A0ABD3SHL0</accession>
<evidence type="ECO:0000256" key="1">
    <source>
        <dbReference type="ARBA" id="ARBA00023026"/>
    </source>
</evidence>
<dbReference type="SUPFAM" id="SSF50494">
    <property type="entry name" value="Trypsin-like serine proteases"/>
    <property type="match status" value="1"/>
</dbReference>
<dbReference type="InterPro" id="IPR001254">
    <property type="entry name" value="Trypsin_dom"/>
</dbReference>
<evidence type="ECO:0000259" key="4">
    <source>
        <dbReference type="Pfam" id="PF00089"/>
    </source>
</evidence>
<keyword evidence="1" id="KW-0843">Virulence</keyword>
<dbReference type="InterPro" id="IPR009003">
    <property type="entry name" value="Peptidase_S1_PA"/>
</dbReference>
<sequence length="87" mass="9072">MKRFARASLTLELLLVVGSAMASGNIFDDGDEVSSVADSMLSKSTRIVGGVEAQEGRYPYLVSLTSDGSDHFCGGTLIAKDTVLTAA</sequence>
<feature type="chain" id="PRO_5044789188" description="Peptidase S1 domain-containing protein" evidence="3">
    <location>
        <begin position="23"/>
        <end position="87"/>
    </location>
</feature>
<feature type="signal peptide" evidence="3">
    <location>
        <begin position="1"/>
        <end position="22"/>
    </location>
</feature>
<dbReference type="Gene3D" id="2.40.10.10">
    <property type="entry name" value="Trypsin-like serine proteases"/>
    <property type="match status" value="1"/>
</dbReference>
<evidence type="ECO:0000313" key="6">
    <source>
        <dbReference type="Proteomes" id="UP001530377"/>
    </source>
</evidence>
<evidence type="ECO:0000313" key="5">
    <source>
        <dbReference type="EMBL" id="KAL3823947.1"/>
    </source>
</evidence>
<keyword evidence="2" id="KW-1015">Disulfide bond</keyword>
<dbReference type="InterPro" id="IPR050430">
    <property type="entry name" value="Peptidase_S1"/>
</dbReference>
<dbReference type="Pfam" id="PF00089">
    <property type="entry name" value="Trypsin"/>
    <property type="match status" value="1"/>
</dbReference>
<evidence type="ECO:0000256" key="2">
    <source>
        <dbReference type="ARBA" id="ARBA00023157"/>
    </source>
</evidence>
<feature type="domain" description="Peptidase S1" evidence="4">
    <location>
        <begin position="47"/>
        <end position="87"/>
    </location>
</feature>
<protein>
    <recommendedName>
        <fullName evidence="4">Peptidase S1 domain-containing protein</fullName>
    </recommendedName>
</protein>
<dbReference type="InterPro" id="IPR043504">
    <property type="entry name" value="Peptidase_S1_PA_chymotrypsin"/>
</dbReference>
<dbReference type="EMBL" id="JALLPB020000026">
    <property type="protein sequence ID" value="KAL3823947.1"/>
    <property type="molecule type" value="Genomic_DNA"/>
</dbReference>
<reference evidence="5 6" key="1">
    <citation type="submission" date="2024-10" db="EMBL/GenBank/DDBJ databases">
        <title>Updated reference genomes for cyclostephanoid diatoms.</title>
        <authorList>
            <person name="Roberts W.R."/>
            <person name="Alverson A.J."/>
        </authorList>
    </citation>
    <scope>NUCLEOTIDE SEQUENCE [LARGE SCALE GENOMIC DNA]</scope>
    <source>
        <strain evidence="5 6">AJA228-03</strain>
    </source>
</reference>